<feature type="compositionally biased region" description="Low complexity" evidence="1">
    <location>
        <begin position="153"/>
        <end position="165"/>
    </location>
</feature>
<dbReference type="Pfam" id="PF13211">
    <property type="entry name" value="DUF4019"/>
    <property type="match status" value="1"/>
</dbReference>
<reference evidence="3 4" key="1">
    <citation type="submission" date="2020-04" db="EMBL/GenBank/DDBJ databases">
        <authorList>
            <person name="De Canck E."/>
        </authorList>
    </citation>
    <scope>NUCLEOTIDE SEQUENCE [LARGE SCALE GENOMIC DNA]</scope>
    <source>
        <strain evidence="3 4">LMG 29542</strain>
    </source>
</reference>
<feature type="signal peptide" evidence="2">
    <location>
        <begin position="1"/>
        <end position="23"/>
    </location>
</feature>
<gene>
    <name evidence="3" type="ORF">LMG29542_07159</name>
</gene>
<protein>
    <recommendedName>
        <fullName evidence="5">DUF4019 domain-containing protein</fullName>
    </recommendedName>
</protein>
<dbReference type="InterPro" id="IPR025091">
    <property type="entry name" value="DUF4019"/>
</dbReference>
<proteinExistence type="predicted"/>
<evidence type="ECO:0008006" key="5">
    <source>
        <dbReference type="Google" id="ProtNLM"/>
    </source>
</evidence>
<dbReference type="Proteomes" id="UP000494363">
    <property type="component" value="Unassembled WGS sequence"/>
</dbReference>
<name>A0A6J5F3B6_9BURK</name>
<dbReference type="EMBL" id="CADIKH010000071">
    <property type="protein sequence ID" value="CAB3773248.1"/>
    <property type="molecule type" value="Genomic_DNA"/>
</dbReference>
<organism evidence="3 4">
    <name type="scientific">Paraburkholderia humisilvae</name>
    <dbReference type="NCBI Taxonomy" id="627669"/>
    <lineage>
        <taxon>Bacteria</taxon>
        <taxon>Pseudomonadati</taxon>
        <taxon>Pseudomonadota</taxon>
        <taxon>Betaproteobacteria</taxon>
        <taxon>Burkholderiales</taxon>
        <taxon>Burkholderiaceae</taxon>
        <taxon>Paraburkholderia</taxon>
    </lineage>
</organism>
<evidence type="ECO:0000256" key="1">
    <source>
        <dbReference type="SAM" id="MobiDB-lite"/>
    </source>
</evidence>
<dbReference type="RefSeq" id="WP_246356213.1">
    <property type="nucleotide sequence ID" value="NZ_CADIKH010000071.1"/>
</dbReference>
<accession>A0A6J5F3B6</accession>
<dbReference type="AlphaFoldDB" id="A0A6J5F3B6"/>
<evidence type="ECO:0000313" key="3">
    <source>
        <dbReference type="EMBL" id="CAB3773248.1"/>
    </source>
</evidence>
<keyword evidence="4" id="KW-1185">Reference proteome</keyword>
<evidence type="ECO:0000256" key="2">
    <source>
        <dbReference type="SAM" id="SignalP"/>
    </source>
</evidence>
<keyword evidence="2" id="KW-0732">Signal</keyword>
<feature type="chain" id="PRO_5026913322" description="DUF4019 domain-containing protein" evidence="2">
    <location>
        <begin position="24"/>
        <end position="175"/>
    </location>
</feature>
<evidence type="ECO:0000313" key="4">
    <source>
        <dbReference type="Proteomes" id="UP000494363"/>
    </source>
</evidence>
<sequence length="175" mass="18763">MKQKFAAWTMACLLATNASVALAQKVQQPGTSAEELISDADTVIKEIDAGNYAEVWKGMAPFVRAQETQSDFVSRVRQARQTMGPVAQRGWTGVNRVVIRNTQGVPDGLYANVDYVTSLASGRVVPEHLSFHLENGRWYLTGYVPQLAPRGPAANGAPPAGANGAYPSFGNTPAE</sequence>
<feature type="region of interest" description="Disordered" evidence="1">
    <location>
        <begin position="153"/>
        <end position="175"/>
    </location>
</feature>